<keyword evidence="3" id="KW-0813">Transport</keyword>
<dbReference type="GO" id="GO:0005743">
    <property type="term" value="C:mitochondrial inner membrane"/>
    <property type="evidence" value="ECO:0007669"/>
    <property type="project" value="UniProtKB-SubCell"/>
</dbReference>
<feature type="transmembrane region" description="Helical" evidence="11">
    <location>
        <begin position="53"/>
        <end position="71"/>
    </location>
</feature>
<evidence type="ECO:0000256" key="1">
    <source>
        <dbReference type="ARBA" id="ARBA00004298"/>
    </source>
</evidence>
<feature type="transmembrane region" description="Helical" evidence="11">
    <location>
        <begin position="21"/>
        <end position="41"/>
    </location>
</feature>
<evidence type="ECO:0000256" key="11">
    <source>
        <dbReference type="SAM" id="Phobius"/>
    </source>
</evidence>
<comment type="caution">
    <text evidence="12">The sequence shown here is derived from an EMBL/GenBank/DDBJ whole genome shotgun (WGS) entry which is preliminary data.</text>
</comment>
<name>A0A8S1C3W6_9INSE</name>
<evidence type="ECO:0000256" key="7">
    <source>
        <dbReference type="ARBA" id="ARBA00022982"/>
    </source>
</evidence>
<accession>A0A8S1C3W6</accession>
<dbReference type="EMBL" id="CADEPI010000009">
    <property type="protein sequence ID" value="CAB3362604.1"/>
    <property type="molecule type" value="Genomic_DNA"/>
</dbReference>
<dbReference type="PANTHER" id="PTHR13099">
    <property type="entry name" value="NADH-UBIQUINONE OXIDOREDUCTASE SUBUNIT B14.5B"/>
    <property type="match status" value="1"/>
</dbReference>
<keyword evidence="6" id="KW-0999">Mitochondrion inner membrane</keyword>
<evidence type="ECO:0008006" key="14">
    <source>
        <dbReference type="Google" id="ProtNLM"/>
    </source>
</evidence>
<keyword evidence="13" id="KW-1185">Reference proteome</keyword>
<dbReference type="OrthoDB" id="6329847at2759"/>
<evidence type="ECO:0000256" key="2">
    <source>
        <dbReference type="ARBA" id="ARBA00008674"/>
    </source>
</evidence>
<keyword evidence="4" id="KW-0679">Respiratory chain</keyword>
<gene>
    <name evidence="12" type="ORF">CLODIP_2_CD14272</name>
</gene>
<keyword evidence="7" id="KW-0249">Electron transport</keyword>
<evidence type="ECO:0000256" key="10">
    <source>
        <dbReference type="ARBA" id="ARBA00023136"/>
    </source>
</evidence>
<evidence type="ECO:0000313" key="13">
    <source>
        <dbReference type="Proteomes" id="UP000494165"/>
    </source>
</evidence>
<keyword evidence="10 11" id="KW-0472">Membrane</keyword>
<comment type="subcellular location">
    <subcellularLocation>
        <location evidence="1">Mitochondrion inner membrane</location>
        <topology evidence="1">Single-pass membrane protein</topology>
        <orientation evidence="1">Matrix side</orientation>
    </subcellularLocation>
</comment>
<dbReference type="PIRSF" id="PIRSF017834">
    <property type="entry name" value="NADH-UbQ_OxRdtase_b14.5b"/>
    <property type="match status" value="1"/>
</dbReference>
<evidence type="ECO:0000256" key="3">
    <source>
        <dbReference type="ARBA" id="ARBA00022448"/>
    </source>
</evidence>
<evidence type="ECO:0000256" key="6">
    <source>
        <dbReference type="ARBA" id="ARBA00022792"/>
    </source>
</evidence>
<evidence type="ECO:0000256" key="4">
    <source>
        <dbReference type="ARBA" id="ARBA00022660"/>
    </source>
</evidence>
<comment type="similarity">
    <text evidence="2">Belongs to the complex I NDUFC2 subunit family.</text>
</comment>
<evidence type="ECO:0000313" key="12">
    <source>
        <dbReference type="EMBL" id="CAB3362604.1"/>
    </source>
</evidence>
<dbReference type="Proteomes" id="UP000494165">
    <property type="component" value="Unassembled WGS sequence"/>
</dbReference>
<dbReference type="PANTHER" id="PTHR13099:SF0">
    <property type="entry name" value="NADH DEHYDROGENASE [UBIQUINONE] 1 SUBUNIT C2-RELATED"/>
    <property type="match status" value="1"/>
</dbReference>
<evidence type="ECO:0000256" key="5">
    <source>
        <dbReference type="ARBA" id="ARBA00022692"/>
    </source>
</evidence>
<sequence length="134" mass="15303">MERKTALELLDPSHHDDVSVLYKNWGIISGSFVGSIGALWYNWANRRPTLSGLPRSLIIVASLAGAGRLLQDYRDKRLAQRDAVLRHYISLHPEDFELPRKSITISFTLNLFEIIILPARVKYSEVFGSWIPVR</sequence>
<proteinExistence type="inferred from homology"/>
<evidence type="ECO:0000256" key="9">
    <source>
        <dbReference type="ARBA" id="ARBA00023128"/>
    </source>
</evidence>
<keyword evidence="8 11" id="KW-1133">Transmembrane helix</keyword>
<dbReference type="Pfam" id="PF06374">
    <property type="entry name" value="NDUF_C2"/>
    <property type="match status" value="1"/>
</dbReference>
<dbReference type="GO" id="GO:0006120">
    <property type="term" value="P:mitochondrial electron transport, NADH to ubiquinone"/>
    <property type="evidence" value="ECO:0007669"/>
    <property type="project" value="InterPro"/>
</dbReference>
<keyword evidence="9" id="KW-0496">Mitochondrion</keyword>
<evidence type="ECO:0000256" key="8">
    <source>
        <dbReference type="ARBA" id="ARBA00022989"/>
    </source>
</evidence>
<reference evidence="12 13" key="1">
    <citation type="submission" date="2020-04" db="EMBL/GenBank/DDBJ databases">
        <authorList>
            <person name="Alioto T."/>
            <person name="Alioto T."/>
            <person name="Gomez Garrido J."/>
        </authorList>
    </citation>
    <scope>NUCLEOTIDE SEQUENCE [LARGE SCALE GENOMIC DNA]</scope>
</reference>
<organism evidence="12 13">
    <name type="scientific">Cloeon dipterum</name>
    <dbReference type="NCBI Taxonomy" id="197152"/>
    <lineage>
        <taxon>Eukaryota</taxon>
        <taxon>Metazoa</taxon>
        <taxon>Ecdysozoa</taxon>
        <taxon>Arthropoda</taxon>
        <taxon>Hexapoda</taxon>
        <taxon>Insecta</taxon>
        <taxon>Pterygota</taxon>
        <taxon>Palaeoptera</taxon>
        <taxon>Ephemeroptera</taxon>
        <taxon>Pisciforma</taxon>
        <taxon>Baetidae</taxon>
        <taxon>Cloeon</taxon>
    </lineage>
</organism>
<protein>
    <recommendedName>
        <fullName evidence="14">NADH dehydrogenase [ubiquinone] 1 subunit C2</fullName>
    </recommendedName>
</protein>
<dbReference type="AlphaFoldDB" id="A0A8S1C3W6"/>
<dbReference type="InterPro" id="IPR009423">
    <property type="entry name" value="NDUC2"/>
</dbReference>
<keyword evidence="5 11" id="KW-0812">Transmembrane</keyword>